<dbReference type="InterPro" id="IPR009057">
    <property type="entry name" value="Homeodomain-like_sf"/>
</dbReference>
<keyword evidence="2 4" id="KW-0238">DNA-binding</keyword>
<keyword evidence="7" id="KW-1185">Reference proteome</keyword>
<dbReference type="SUPFAM" id="SSF46689">
    <property type="entry name" value="Homeodomain-like"/>
    <property type="match status" value="1"/>
</dbReference>
<feature type="domain" description="HTH tetR-type" evidence="5">
    <location>
        <begin position="9"/>
        <end position="69"/>
    </location>
</feature>
<dbReference type="InterPro" id="IPR001647">
    <property type="entry name" value="HTH_TetR"/>
</dbReference>
<evidence type="ECO:0000256" key="1">
    <source>
        <dbReference type="ARBA" id="ARBA00023015"/>
    </source>
</evidence>
<evidence type="ECO:0000313" key="6">
    <source>
        <dbReference type="EMBL" id="MBK1895140.1"/>
    </source>
</evidence>
<keyword evidence="1" id="KW-0805">Transcription regulation</keyword>
<dbReference type="PRINTS" id="PR00455">
    <property type="entry name" value="HTHTETR"/>
</dbReference>
<gene>
    <name evidence="6" type="ORF">JHL15_05145</name>
</gene>
<dbReference type="Pfam" id="PF00440">
    <property type="entry name" value="TetR_N"/>
    <property type="match status" value="1"/>
</dbReference>
<evidence type="ECO:0000256" key="4">
    <source>
        <dbReference type="PROSITE-ProRule" id="PRU00335"/>
    </source>
</evidence>
<evidence type="ECO:0000259" key="5">
    <source>
        <dbReference type="PROSITE" id="PS50977"/>
    </source>
</evidence>
<dbReference type="PROSITE" id="PS50977">
    <property type="entry name" value="HTH_TETR_2"/>
    <property type="match status" value="1"/>
</dbReference>
<dbReference type="InterPro" id="IPR050109">
    <property type="entry name" value="HTH-type_TetR-like_transc_reg"/>
</dbReference>
<dbReference type="PANTHER" id="PTHR30055:SF234">
    <property type="entry name" value="HTH-TYPE TRANSCRIPTIONAL REGULATOR BETI"/>
    <property type="match status" value="1"/>
</dbReference>
<evidence type="ECO:0000313" key="7">
    <source>
        <dbReference type="Proteomes" id="UP000628669"/>
    </source>
</evidence>
<evidence type="ECO:0000256" key="2">
    <source>
        <dbReference type="ARBA" id="ARBA00023125"/>
    </source>
</evidence>
<comment type="caution">
    <text evidence="6">The sequence shown here is derived from an EMBL/GenBank/DDBJ whole genome shotgun (WGS) entry which is preliminary data.</text>
</comment>
<feature type="DNA-binding region" description="H-T-H motif" evidence="4">
    <location>
        <begin position="32"/>
        <end position="51"/>
    </location>
</feature>
<dbReference type="PANTHER" id="PTHR30055">
    <property type="entry name" value="HTH-TYPE TRANSCRIPTIONAL REGULATOR RUTR"/>
    <property type="match status" value="1"/>
</dbReference>
<sequence length="204" mass="23798">MSQPLSQEEILKSQILQTAQELYQRYGIKKVTMDDVAKAVGKTRSALYYYFKNRDELFEAVMISLVDEVKNELEEIIYKEKKLESRIQAFCFAKVKGFNKTRNFISAIEARMDSEERSKYSDIIWQIHQRMMQSETTLLKRVIHESAETGEILKPDPKVIDTLLFVLLSSIRGIRRESVSENYKGQWEEGANMLAKMIVEKIRG</sequence>
<keyword evidence="3" id="KW-0804">Transcription</keyword>
<protein>
    <submittedName>
        <fullName evidence="6">TetR/AcrR family transcriptional regulator</fullName>
    </submittedName>
</protein>
<dbReference type="EMBL" id="JAENHK010000005">
    <property type="protein sequence ID" value="MBK1895140.1"/>
    <property type="molecule type" value="Genomic_DNA"/>
</dbReference>
<dbReference type="Proteomes" id="UP000628669">
    <property type="component" value="Unassembled WGS sequence"/>
</dbReference>
<organism evidence="6 7">
    <name type="scientific">Chryseobacterium paridis</name>
    <dbReference type="NCBI Taxonomy" id="2800328"/>
    <lineage>
        <taxon>Bacteria</taxon>
        <taxon>Pseudomonadati</taxon>
        <taxon>Bacteroidota</taxon>
        <taxon>Flavobacteriia</taxon>
        <taxon>Flavobacteriales</taxon>
        <taxon>Weeksellaceae</taxon>
        <taxon>Chryseobacterium group</taxon>
        <taxon>Chryseobacterium</taxon>
    </lineage>
</organism>
<accession>A0ABS1FRU3</accession>
<dbReference type="Gene3D" id="1.10.357.10">
    <property type="entry name" value="Tetracycline Repressor, domain 2"/>
    <property type="match status" value="1"/>
</dbReference>
<dbReference type="Gene3D" id="1.10.10.60">
    <property type="entry name" value="Homeodomain-like"/>
    <property type="match status" value="1"/>
</dbReference>
<proteinExistence type="predicted"/>
<name>A0ABS1FRU3_9FLAO</name>
<evidence type="ECO:0000256" key="3">
    <source>
        <dbReference type="ARBA" id="ARBA00023163"/>
    </source>
</evidence>
<reference evidence="7" key="1">
    <citation type="submission" date="2021-01" db="EMBL/GenBank/DDBJ databases">
        <title>Genome public.</title>
        <authorList>
            <person name="Liu C."/>
            <person name="Sun Q."/>
        </authorList>
    </citation>
    <scope>NUCLEOTIDE SEQUENCE [LARGE SCALE GENOMIC DNA]</scope>
    <source>
        <strain evidence="7">YIM B02567</strain>
    </source>
</reference>
<dbReference type="RefSeq" id="WP_200243858.1">
    <property type="nucleotide sequence ID" value="NZ_JAENHK010000005.1"/>
</dbReference>